<evidence type="ECO:0000313" key="4">
    <source>
        <dbReference type="EMBL" id="SUZ70961.1"/>
    </source>
</evidence>
<dbReference type="Gene3D" id="3.40.50.1820">
    <property type="entry name" value="alpha/beta hydrolase"/>
    <property type="match status" value="1"/>
</dbReference>
<gene>
    <name evidence="4" type="ORF">METZ01_LOCUS23815</name>
</gene>
<dbReference type="InterPro" id="IPR001375">
    <property type="entry name" value="Peptidase_S9_cat"/>
</dbReference>
<dbReference type="GO" id="GO:0006508">
    <property type="term" value="P:proteolysis"/>
    <property type="evidence" value="ECO:0007669"/>
    <property type="project" value="InterPro"/>
</dbReference>
<feature type="non-terminal residue" evidence="4">
    <location>
        <position position="349"/>
    </location>
</feature>
<protein>
    <recommendedName>
        <fullName evidence="5">Peptidase S9 prolyl oligopeptidase catalytic domain-containing protein</fullName>
    </recommendedName>
</protein>
<feature type="domain" description="BD-FAE-like" evidence="3">
    <location>
        <begin position="43"/>
        <end position="136"/>
    </location>
</feature>
<evidence type="ECO:0000259" key="3">
    <source>
        <dbReference type="Pfam" id="PF20434"/>
    </source>
</evidence>
<dbReference type="PANTHER" id="PTHR48081">
    <property type="entry name" value="AB HYDROLASE SUPERFAMILY PROTEIN C4A8.06C"/>
    <property type="match status" value="1"/>
</dbReference>
<evidence type="ECO:0000259" key="2">
    <source>
        <dbReference type="Pfam" id="PF00326"/>
    </source>
</evidence>
<accession>A0A381PV69</accession>
<dbReference type="EMBL" id="UINC01001106">
    <property type="protein sequence ID" value="SUZ70961.1"/>
    <property type="molecule type" value="Genomic_DNA"/>
</dbReference>
<reference evidence="4" key="1">
    <citation type="submission" date="2018-05" db="EMBL/GenBank/DDBJ databases">
        <authorList>
            <person name="Lanie J.A."/>
            <person name="Ng W.-L."/>
            <person name="Kazmierczak K.M."/>
            <person name="Andrzejewski T.M."/>
            <person name="Davidsen T.M."/>
            <person name="Wayne K.J."/>
            <person name="Tettelin H."/>
            <person name="Glass J.I."/>
            <person name="Rusch D."/>
            <person name="Podicherti R."/>
            <person name="Tsui H.-C.T."/>
            <person name="Winkler M.E."/>
        </authorList>
    </citation>
    <scope>NUCLEOTIDE SEQUENCE</scope>
</reference>
<sequence>MRHTAGVEEILWPDGAPGALGATVLDTPALTCHVAEAGSGCGIIVCPGGGYRILASDHEGLQVAQALNRIGITAFVLRYRVGTRYGTDISLLDGLRAVRFVRHYAEKWAIKRIGILGFSAGGHLAVSVGTHVDESDREASDSIDCESCRPDFLVPIYAVTNGIKRGRKADEYTPADTKVTANTPPTFLVHTHEDRVVSPAQSVLFYEAMLNAGVQCELHIYGYGEHGVGLAIGDPDVGEWFNAMRNWLRRSGFLSDKPRFAVRGQLVIDGVVPGMAWVTFVPNDPSAPIARVKLNRAENGAFSIDSQHGPTEGDHRAIIHHISEQYPHVATGAYTLDDAVRYETAINIR</sequence>
<keyword evidence="1" id="KW-0378">Hydrolase</keyword>
<name>A0A381PV69_9ZZZZ</name>
<dbReference type="SUPFAM" id="SSF53474">
    <property type="entry name" value="alpha/beta-Hydrolases"/>
    <property type="match status" value="1"/>
</dbReference>
<feature type="domain" description="Peptidase S9 prolyl oligopeptidase catalytic" evidence="2">
    <location>
        <begin position="168"/>
        <end position="249"/>
    </location>
</feature>
<dbReference type="InterPro" id="IPR029058">
    <property type="entry name" value="AB_hydrolase_fold"/>
</dbReference>
<dbReference type="AlphaFoldDB" id="A0A381PV69"/>
<proteinExistence type="predicted"/>
<dbReference type="Pfam" id="PF00326">
    <property type="entry name" value="Peptidase_S9"/>
    <property type="match status" value="1"/>
</dbReference>
<dbReference type="Pfam" id="PF20434">
    <property type="entry name" value="BD-FAE"/>
    <property type="match status" value="1"/>
</dbReference>
<evidence type="ECO:0000256" key="1">
    <source>
        <dbReference type="ARBA" id="ARBA00022801"/>
    </source>
</evidence>
<dbReference type="InterPro" id="IPR049492">
    <property type="entry name" value="BD-FAE-like_dom"/>
</dbReference>
<dbReference type="PANTHER" id="PTHR48081:SF6">
    <property type="entry name" value="PEPTIDASE S9 PROLYL OLIGOPEPTIDASE CATALYTIC DOMAIN-CONTAINING PROTEIN"/>
    <property type="match status" value="1"/>
</dbReference>
<organism evidence="4">
    <name type="scientific">marine metagenome</name>
    <dbReference type="NCBI Taxonomy" id="408172"/>
    <lineage>
        <taxon>unclassified sequences</taxon>
        <taxon>metagenomes</taxon>
        <taxon>ecological metagenomes</taxon>
    </lineage>
</organism>
<dbReference type="GO" id="GO:0008236">
    <property type="term" value="F:serine-type peptidase activity"/>
    <property type="evidence" value="ECO:0007669"/>
    <property type="project" value="InterPro"/>
</dbReference>
<dbReference type="InterPro" id="IPR050300">
    <property type="entry name" value="GDXG_lipolytic_enzyme"/>
</dbReference>
<evidence type="ECO:0008006" key="5">
    <source>
        <dbReference type="Google" id="ProtNLM"/>
    </source>
</evidence>
<feature type="non-terminal residue" evidence="4">
    <location>
        <position position="1"/>
    </location>
</feature>